<sequence>MEIFQIRPQSLQSPKPHFMNPLFSKLNPRKFASFSSMAILNPYCTTTTTKEPLSLERSGSRNSELRVRAKVAAEAAQLKENWLGSLTCPFPHETRPSICGGGLDLAQTNAGSDWIIGIDPDLSGALAVLKCDQSGCSAQVFDSPHLKVMVGKRIRKRLDVKSIVHLLRGFNAPVGTTAYIEQSVPYPQDGKQGWWSGGFSYGLWIGILVASGFSVVPVPSLAWKNKFQLSGCSVTKDDSRRIASSLFPSLSSSLKRKKDHGRAEALLIAEYGKGLKMKSASSCDILDELP</sequence>
<name>A0A2P2JK41_RHIMU</name>
<dbReference type="PANTHER" id="PTHR36015:SF6">
    <property type="entry name" value="HOLLIDAY JUNCTION RESOLVASE MOC1, CHLOROPLASTIC-RELATED"/>
    <property type="match status" value="1"/>
</dbReference>
<reference evidence="1" key="1">
    <citation type="submission" date="2018-02" db="EMBL/GenBank/DDBJ databases">
        <title>Rhizophora mucronata_Transcriptome.</title>
        <authorList>
            <person name="Meera S.P."/>
            <person name="Sreeshan A."/>
            <person name="Augustine A."/>
        </authorList>
    </citation>
    <scope>NUCLEOTIDE SEQUENCE</scope>
    <source>
        <tissue evidence="1">Leaf</tissue>
    </source>
</reference>
<evidence type="ECO:0000313" key="1">
    <source>
        <dbReference type="EMBL" id="MBW93841.1"/>
    </source>
</evidence>
<protein>
    <submittedName>
        <fullName evidence="1">Cytokinin receptor 1A</fullName>
    </submittedName>
</protein>
<dbReference type="InterPro" id="IPR045290">
    <property type="entry name" value="MOC1-like"/>
</dbReference>
<proteinExistence type="predicted"/>
<dbReference type="GO" id="GO:0008821">
    <property type="term" value="F:crossover junction DNA endonuclease activity"/>
    <property type="evidence" value="ECO:0007669"/>
    <property type="project" value="InterPro"/>
</dbReference>
<dbReference type="CDD" id="cd22992">
    <property type="entry name" value="MOC1"/>
    <property type="match status" value="1"/>
</dbReference>
<organism evidence="1">
    <name type="scientific">Rhizophora mucronata</name>
    <name type="common">Asiatic mangrove</name>
    <dbReference type="NCBI Taxonomy" id="61149"/>
    <lineage>
        <taxon>Eukaryota</taxon>
        <taxon>Viridiplantae</taxon>
        <taxon>Streptophyta</taxon>
        <taxon>Embryophyta</taxon>
        <taxon>Tracheophyta</taxon>
        <taxon>Spermatophyta</taxon>
        <taxon>Magnoliopsida</taxon>
        <taxon>eudicotyledons</taxon>
        <taxon>Gunneridae</taxon>
        <taxon>Pentapetalae</taxon>
        <taxon>rosids</taxon>
        <taxon>fabids</taxon>
        <taxon>Malpighiales</taxon>
        <taxon>Rhizophoraceae</taxon>
        <taxon>Rhizophora</taxon>
    </lineage>
</organism>
<keyword evidence="1" id="KW-0675">Receptor</keyword>
<accession>A0A2P2JK41</accession>
<dbReference type="EMBL" id="GGEC01013358">
    <property type="protein sequence ID" value="MBW93841.1"/>
    <property type="molecule type" value="Transcribed_RNA"/>
</dbReference>
<dbReference type="AlphaFoldDB" id="A0A2P2JK41"/>
<dbReference type="PANTHER" id="PTHR36015">
    <property type="entry name" value="HOLLIDAY JUNCTION RESOLVASE MOC1, CHLOROPLASTIC-RELATED"/>
    <property type="match status" value="1"/>
</dbReference>